<evidence type="ECO:0000256" key="1">
    <source>
        <dbReference type="SAM" id="Coils"/>
    </source>
</evidence>
<feature type="coiled-coil region" evidence="1">
    <location>
        <begin position="66"/>
        <end position="93"/>
    </location>
</feature>
<gene>
    <name evidence="2" type="ORF">GCM10009601_51180</name>
</gene>
<proteinExistence type="predicted"/>
<evidence type="ECO:0000313" key="2">
    <source>
        <dbReference type="EMBL" id="GAA1431687.1"/>
    </source>
</evidence>
<accession>A0ABP4JXM9</accession>
<dbReference type="RefSeq" id="WP_344015498.1">
    <property type="nucleotide sequence ID" value="NZ_BAAAIZ010000090.1"/>
</dbReference>
<keyword evidence="1" id="KW-0175">Coiled coil</keyword>
<evidence type="ECO:0000313" key="3">
    <source>
        <dbReference type="Proteomes" id="UP001500973"/>
    </source>
</evidence>
<protein>
    <submittedName>
        <fullName evidence="2">Uncharacterized protein</fullName>
    </submittedName>
</protein>
<organism evidence="2 3">
    <name type="scientific">Streptomyces thermospinosisporus</name>
    <dbReference type="NCBI Taxonomy" id="161482"/>
    <lineage>
        <taxon>Bacteria</taxon>
        <taxon>Bacillati</taxon>
        <taxon>Actinomycetota</taxon>
        <taxon>Actinomycetes</taxon>
        <taxon>Kitasatosporales</taxon>
        <taxon>Streptomycetaceae</taxon>
        <taxon>Streptomyces</taxon>
    </lineage>
</organism>
<keyword evidence="3" id="KW-1185">Reference proteome</keyword>
<dbReference type="EMBL" id="BAAAIZ010000090">
    <property type="protein sequence ID" value="GAA1431687.1"/>
    <property type="molecule type" value="Genomic_DNA"/>
</dbReference>
<dbReference type="Proteomes" id="UP001500973">
    <property type="component" value="Unassembled WGS sequence"/>
</dbReference>
<comment type="caution">
    <text evidence="2">The sequence shown here is derived from an EMBL/GenBank/DDBJ whole genome shotgun (WGS) entry which is preliminary data.</text>
</comment>
<reference evidence="3" key="1">
    <citation type="journal article" date="2019" name="Int. J. Syst. Evol. Microbiol.">
        <title>The Global Catalogue of Microorganisms (GCM) 10K type strain sequencing project: providing services to taxonomists for standard genome sequencing and annotation.</title>
        <authorList>
            <consortium name="The Broad Institute Genomics Platform"/>
            <consortium name="The Broad Institute Genome Sequencing Center for Infectious Disease"/>
            <person name="Wu L."/>
            <person name="Ma J."/>
        </authorList>
    </citation>
    <scope>NUCLEOTIDE SEQUENCE [LARGE SCALE GENOMIC DNA]</scope>
    <source>
        <strain evidence="3">JCM 11756</strain>
    </source>
</reference>
<name>A0ABP4JXM9_9ACTN</name>
<sequence length="104" mass="11807">MFGFTSTARLRQELAVRDARIAKLMQERDDARSERDAFKAAAEITELRASAAYRGERLIEGGRFRRMTASDEVQQLRAQARELDKRLRELTEINQRCTCGGGAS</sequence>